<sequence>MKRVSHLFIQQNWILLTLAQSIQLCIKHITFEKPKAPFIGAVFFYTFLVHTSMKEEYYDTDEGHAQNKKVLATQPYQEREIKQILHIRCQEEDVEMCDEALNVLTRIATETTLRYAIQLITTAHLVCKRRKGTEVSLQDVKRVYSLFWDEARSSQFLKEYQQEFMFNEMAADIEMEAA</sequence>
<keyword evidence="9" id="KW-0804">Transcription</keyword>
<dbReference type="GO" id="GO:0042127">
    <property type="term" value="P:regulation of cell population proliferation"/>
    <property type="evidence" value="ECO:0007669"/>
    <property type="project" value="UniProtKB-ARBA"/>
</dbReference>
<dbReference type="InterPro" id="IPR027417">
    <property type="entry name" value="P-loop_NTPase"/>
</dbReference>
<comment type="subcellular location">
    <subcellularLocation>
        <location evidence="2 9">Nucleus</location>
    </subcellularLocation>
</comment>
<evidence type="ECO:0000256" key="5">
    <source>
        <dbReference type="ARBA" id="ARBA00022801"/>
    </source>
</evidence>
<dbReference type="EMBL" id="GBBK01005338">
    <property type="protein sequence ID" value="JAC19144.1"/>
    <property type="molecule type" value="mRNA"/>
</dbReference>
<proteinExistence type="evidence at transcript level"/>
<evidence type="ECO:0000256" key="7">
    <source>
        <dbReference type="ARBA" id="ARBA00022840"/>
    </source>
</evidence>
<evidence type="ECO:0000256" key="2">
    <source>
        <dbReference type="ARBA" id="ARBA00004123"/>
    </source>
</evidence>
<keyword evidence="5 9" id="KW-0378">Hydrolase</keyword>
<comment type="similarity">
    <text evidence="3 9">Belongs to the RuvB family.</text>
</comment>
<dbReference type="EC" id="3.6.4.12" evidence="9"/>
<comment type="catalytic activity">
    <reaction evidence="9">
        <text>ATP + H2O = ADP + phosphate + H(+)</text>
        <dbReference type="Rhea" id="RHEA:13065"/>
        <dbReference type="ChEBI" id="CHEBI:15377"/>
        <dbReference type="ChEBI" id="CHEBI:15378"/>
        <dbReference type="ChEBI" id="CHEBI:30616"/>
        <dbReference type="ChEBI" id="CHEBI:43474"/>
        <dbReference type="ChEBI" id="CHEBI:456216"/>
        <dbReference type="EC" id="3.6.4.12"/>
    </reaction>
</comment>
<dbReference type="SUPFAM" id="SSF52540">
    <property type="entry name" value="P-loop containing nucleoside triphosphate hydrolases"/>
    <property type="match status" value="1"/>
</dbReference>
<feature type="domain" description="RuvB-like AAA-lid" evidence="11">
    <location>
        <begin position="84"/>
        <end position="149"/>
    </location>
</feature>
<feature type="signal peptide" evidence="10">
    <location>
        <begin position="1"/>
        <end position="19"/>
    </location>
</feature>
<feature type="chain" id="PRO_5001515354" description="RuvB-like helicase" evidence="10">
    <location>
        <begin position="20"/>
        <end position="178"/>
    </location>
</feature>
<keyword evidence="9" id="KW-0156">Chromatin regulator</keyword>
<keyword evidence="9" id="KW-0234">DNA repair</keyword>
<protein>
    <recommendedName>
        <fullName evidence="9">RuvB-like helicase</fullName>
        <ecNumber evidence="9">3.6.4.12</ecNumber>
    </recommendedName>
</protein>
<keyword evidence="7 9" id="KW-0067">ATP-binding</keyword>
<dbReference type="Gene3D" id="1.10.8.60">
    <property type="match status" value="1"/>
</dbReference>
<evidence type="ECO:0000313" key="12">
    <source>
        <dbReference type="EMBL" id="JAC19144.1"/>
    </source>
</evidence>
<dbReference type="GO" id="GO:0016887">
    <property type="term" value="F:ATP hydrolysis activity"/>
    <property type="evidence" value="ECO:0007669"/>
    <property type="project" value="RHEA"/>
</dbReference>
<evidence type="ECO:0000256" key="8">
    <source>
        <dbReference type="ARBA" id="ARBA00023242"/>
    </source>
</evidence>
<evidence type="ECO:0000259" key="11">
    <source>
        <dbReference type="Pfam" id="PF17856"/>
    </source>
</evidence>
<evidence type="ECO:0000256" key="1">
    <source>
        <dbReference type="ARBA" id="ARBA00002300"/>
    </source>
</evidence>
<dbReference type="GO" id="GO:0000123">
    <property type="term" value="C:histone acetyltransferase complex"/>
    <property type="evidence" value="ECO:0007669"/>
    <property type="project" value="UniProtKB-ARBA"/>
</dbReference>
<evidence type="ECO:0000256" key="3">
    <source>
        <dbReference type="ARBA" id="ARBA00007519"/>
    </source>
</evidence>
<dbReference type="PANTHER" id="PTHR11093">
    <property type="entry name" value="RUVB-RELATED REPTIN AND PONTIN"/>
    <property type="match status" value="1"/>
</dbReference>
<dbReference type="GO" id="GO:0005634">
    <property type="term" value="C:nucleus"/>
    <property type="evidence" value="ECO:0007669"/>
    <property type="project" value="UniProtKB-SubCell"/>
</dbReference>
<dbReference type="GO" id="GO:0003712">
    <property type="term" value="F:transcription coregulator activity"/>
    <property type="evidence" value="ECO:0007669"/>
    <property type="project" value="UniProtKB-ARBA"/>
</dbReference>
<dbReference type="GO" id="GO:0006325">
    <property type="term" value="P:chromatin organization"/>
    <property type="evidence" value="ECO:0007669"/>
    <property type="project" value="UniProtKB-KW"/>
</dbReference>
<evidence type="ECO:0000256" key="4">
    <source>
        <dbReference type="ARBA" id="ARBA00022741"/>
    </source>
</evidence>
<dbReference type="Pfam" id="PF17856">
    <property type="entry name" value="TIP49_C"/>
    <property type="match status" value="1"/>
</dbReference>
<accession>A0A023FEB3</accession>
<comment type="function">
    <text evidence="1 9">Proposed core component of the chromatin remodeling Ino80 complex which is involved in transcriptional regulation, DNA replication and probably DNA repair.</text>
</comment>
<evidence type="ECO:0000256" key="9">
    <source>
        <dbReference type="RuleBase" id="RU363048"/>
    </source>
</evidence>
<evidence type="ECO:0000256" key="6">
    <source>
        <dbReference type="ARBA" id="ARBA00022806"/>
    </source>
</evidence>
<dbReference type="GO" id="GO:0060828">
    <property type="term" value="P:regulation of canonical Wnt signaling pathway"/>
    <property type="evidence" value="ECO:0007669"/>
    <property type="project" value="UniProtKB-ARBA"/>
</dbReference>
<keyword evidence="8 9" id="KW-0539">Nucleus</keyword>
<dbReference type="GO" id="GO:0005524">
    <property type="term" value="F:ATP binding"/>
    <property type="evidence" value="ECO:0007669"/>
    <property type="project" value="UniProtKB-KW"/>
</dbReference>
<organism evidence="12">
    <name type="scientific">Amblyomma cajennense</name>
    <name type="common">Cayenne tick</name>
    <name type="synonym">Acarus cajennensis</name>
    <dbReference type="NCBI Taxonomy" id="34607"/>
    <lineage>
        <taxon>Eukaryota</taxon>
        <taxon>Metazoa</taxon>
        <taxon>Ecdysozoa</taxon>
        <taxon>Arthropoda</taxon>
        <taxon>Chelicerata</taxon>
        <taxon>Arachnida</taxon>
        <taxon>Acari</taxon>
        <taxon>Parasitiformes</taxon>
        <taxon>Ixodida</taxon>
        <taxon>Ixodoidea</taxon>
        <taxon>Ixodidae</taxon>
        <taxon>Amblyomminae</taxon>
        <taxon>Amblyomma</taxon>
    </lineage>
</organism>
<name>A0A023FEB3_AMBCJ</name>
<reference evidence="12" key="1">
    <citation type="submission" date="2014-03" db="EMBL/GenBank/DDBJ databases">
        <title>The sialotranscriptome of Amblyomma triste, Amblyomma parvum and Amblyomma cajennense ticks, uncovered by 454-based RNA-seq.</title>
        <authorList>
            <person name="Garcia G.R."/>
            <person name="Gardinassi L.G."/>
            <person name="Ribeiro J.M."/>
            <person name="Anatriello E."/>
            <person name="Ferreira B.R."/>
            <person name="Moreira H.N."/>
            <person name="Mafra C."/>
            <person name="Olegario M.M."/>
            <person name="Szabo P.J."/>
            <person name="Miranda-Santos I.K."/>
            <person name="Maruyama S.R."/>
        </authorList>
    </citation>
    <scope>NUCLEOTIDE SEQUENCE</scope>
    <source>
        <strain evidence="12">Uberlandia</strain>
        <tissue evidence="12">Salivary glands</tissue>
    </source>
</reference>
<keyword evidence="9" id="KW-0227">DNA damage</keyword>
<dbReference type="GO" id="GO:0010557">
    <property type="term" value="P:positive regulation of macromolecule biosynthetic process"/>
    <property type="evidence" value="ECO:0007669"/>
    <property type="project" value="UniProtKB-ARBA"/>
</dbReference>
<evidence type="ECO:0000256" key="10">
    <source>
        <dbReference type="SAM" id="SignalP"/>
    </source>
</evidence>
<dbReference type="GO" id="GO:0003678">
    <property type="term" value="F:DNA helicase activity"/>
    <property type="evidence" value="ECO:0007669"/>
    <property type="project" value="UniProtKB-EC"/>
</dbReference>
<keyword evidence="6 9" id="KW-0347">Helicase</keyword>
<keyword evidence="9" id="KW-0805">Transcription regulation</keyword>
<dbReference type="FunFam" id="1.10.8.60:FF:000010">
    <property type="entry name" value="RuvB-like helicase"/>
    <property type="match status" value="1"/>
</dbReference>
<keyword evidence="10" id="KW-0732">Signal</keyword>
<dbReference type="GO" id="GO:0006281">
    <property type="term" value="P:DNA repair"/>
    <property type="evidence" value="ECO:0007669"/>
    <property type="project" value="UniProtKB-KW"/>
</dbReference>
<dbReference type="InterPro" id="IPR027238">
    <property type="entry name" value="RuvB-like"/>
</dbReference>
<dbReference type="AlphaFoldDB" id="A0A023FEB3"/>
<keyword evidence="4 9" id="KW-0547">Nucleotide-binding</keyword>
<dbReference type="InterPro" id="IPR041048">
    <property type="entry name" value="RuvB-like_C"/>
</dbReference>